<feature type="region of interest" description="Disordered" evidence="1">
    <location>
        <begin position="151"/>
        <end position="240"/>
    </location>
</feature>
<dbReference type="RefSeq" id="WP_349637601.1">
    <property type="nucleotide sequence ID" value="NZ_CP090958.1"/>
</dbReference>
<reference evidence="3 4" key="1">
    <citation type="submission" date="2023-05" db="EMBL/GenBank/DDBJ databases">
        <title>Lithophilousrod everest ZFBP1038 complete genpme.</title>
        <authorList>
            <person name="Tian M."/>
        </authorList>
    </citation>
    <scope>NUCLEOTIDE SEQUENCE [LARGE SCALE GENOMIC DNA]</scope>
    <source>
        <strain evidence="3 4">ZFBP1038</strain>
    </source>
</reference>
<dbReference type="InterPro" id="IPR011990">
    <property type="entry name" value="TPR-like_helical_dom_sf"/>
</dbReference>
<sequence>MTQQRSLRRRLLIWSTPVGLVLALVAMKLLLVPMLGSLAVAAYQDGDYERSAKLSNALTVVNVIEPYKAHFNLGDAFGATGQHDAARTEFEKALHHASGEAECMVRANLALTIEAQGDAADAQGDAGRAASDQAKVLYREALTVIEKAPEGCFAGDGEGSGAAQSMRRSESRLEQKAGGKDSDQDSSSADDAQASDSQADQSQQEKLEQRNQESAEERRQRGDSKRGADSPEQESAERPW</sequence>
<feature type="compositionally biased region" description="Basic and acidic residues" evidence="1">
    <location>
        <begin position="167"/>
        <end position="183"/>
    </location>
</feature>
<organism evidence="3 4">
    <name type="scientific">Saxibacter everestensis</name>
    <dbReference type="NCBI Taxonomy" id="2909229"/>
    <lineage>
        <taxon>Bacteria</taxon>
        <taxon>Bacillati</taxon>
        <taxon>Actinomycetota</taxon>
        <taxon>Actinomycetes</taxon>
        <taxon>Micrococcales</taxon>
        <taxon>Brevibacteriaceae</taxon>
        <taxon>Saxibacter</taxon>
    </lineage>
</organism>
<evidence type="ECO:0000313" key="4">
    <source>
        <dbReference type="Proteomes" id="UP001209083"/>
    </source>
</evidence>
<name>A0ABY8QPJ0_9MICO</name>
<feature type="compositionally biased region" description="Low complexity" evidence="1">
    <location>
        <begin position="185"/>
        <end position="202"/>
    </location>
</feature>
<gene>
    <name evidence="3" type="ORF">LWF01_11900</name>
</gene>
<evidence type="ECO:0000256" key="2">
    <source>
        <dbReference type="SAM" id="Phobius"/>
    </source>
</evidence>
<feature type="compositionally biased region" description="Basic and acidic residues" evidence="1">
    <location>
        <begin position="203"/>
        <end position="240"/>
    </location>
</feature>
<dbReference type="EMBL" id="CP090958">
    <property type="protein sequence ID" value="WGW10818.1"/>
    <property type="molecule type" value="Genomic_DNA"/>
</dbReference>
<accession>A0ABY8QPJ0</accession>
<feature type="transmembrane region" description="Helical" evidence="2">
    <location>
        <begin position="12"/>
        <end position="35"/>
    </location>
</feature>
<evidence type="ECO:0000256" key="1">
    <source>
        <dbReference type="SAM" id="MobiDB-lite"/>
    </source>
</evidence>
<keyword evidence="2" id="KW-0472">Membrane</keyword>
<protein>
    <recommendedName>
        <fullName evidence="5">Tetratricopeptide repeat protein</fullName>
    </recommendedName>
</protein>
<keyword evidence="2" id="KW-1133">Transmembrane helix</keyword>
<keyword evidence="4" id="KW-1185">Reference proteome</keyword>
<dbReference type="Proteomes" id="UP001209083">
    <property type="component" value="Chromosome"/>
</dbReference>
<dbReference type="Gene3D" id="1.25.40.10">
    <property type="entry name" value="Tetratricopeptide repeat domain"/>
    <property type="match status" value="1"/>
</dbReference>
<proteinExistence type="predicted"/>
<keyword evidence="2" id="KW-0812">Transmembrane</keyword>
<evidence type="ECO:0008006" key="5">
    <source>
        <dbReference type="Google" id="ProtNLM"/>
    </source>
</evidence>
<dbReference type="SUPFAM" id="SSF48452">
    <property type="entry name" value="TPR-like"/>
    <property type="match status" value="1"/>
</dbReference>
<evidence type="ECO:0000313" key="3">
    <source>
        <dbReference type="EMBL" id="WGW10818.1"/>
    </source>
</evidence>